<keyword evidence="6" id="KW-1185">Reference proteome</keyword>
<proteinExistence type="predicted"/>
<dbReference type="STRING" id="536979.SAMN04488055_3508"/>
<dbReference type="AlphaFoldDB" id="A0A1N6J078"/>
<keyword evidence="2 5" id="KW-0238">DNA-binding</keyword>
<dbReference type="Pfam" id="PF12833">
    <property type="entry name" value="HTH_18"/>
    <property type="match status" value="1"/>
</dbReference>
<evidence type="ECO:0000256" key="2">
    <source>
        <dbReference type="ARBA" id="ARBA00023125"/>
    </source>
</evidence>
<keyword evidence="1" id="KW-0805">Transcription regulation</keyword>
<evidence type="ECO:0000259" key="4">
    <source>
        <dbReference type="PROSITE" id="PS01124"/>
    </source>
</evidence>
<dbReference type="GO" id="GO:0043565">
    <property type="term" value="F:sequence-specific DNA binding"/>
    <property type="evidence" value="ECO:0007669"/>
    <property type="project" value="InterPro"/>
</dbReference>
<organism evidence="5 6">
    <name type="scientific">Chitinophaga niabensis</name>
    <dbReference type="NCBI Taxonomy" id="536979"/>
    <lineage>
        <taxon>Bacteria</taxon>
        <taxon>Pseudomonadati</taxon>
        <taxon>Bacteroidota</taxon>
        <taxon>Chitinophagia</taxon>
        <taxon>Chitinophagales</taxon>
        <taxon>Chitinophagaceae</taxon>
        <taxon>Chitinophaga</taxon>
    </lineage>
</organism>
<dbReference type="Proteomes" id="UP000185003">
    <property type="component" value="Unassembled WGS sequence"/>
</dbReference>
<dbReference type="Gene3D" id="3.40.50.880">
    <property type="match status" value="1"/>
</dbReference>
<evidence type="ECO:0000313" key="5">
    <source>
        <dbReference type="EMBL" id="SIO37655.1"/>
    </source>
</evidence>
<feature type="domain" description="HTH araC/xylS-type" evidence="4">
    <location>
        <begin position="220"/>
        <end position="318"/>
    </location>
</feature>
<dbReference type="InterPro" id="IPR029062">
    <property type="entry name" value="Class_I_gatase-like"/>
</dbReference>
<gene>
    <name evidence="5" type="ORF">SAMN04488055_3508</name>
</gene>
<dbReference type="GO" id="GO:0003700">
    <property type="term" value="F:DNA-binding transcription factor activity"/>
    <property type="evidence" value="ECO:0007669"/>
    <property type="project" value="InterPro"/>
</dbReference>
<dbReference type="EMBL" id="FSRA01000002">
    <property type="protein sequence ID" value="SIO37655.1"/>
    <property type="molecule type" value="Genomic_DNA"/>
</dbReference>
<evidence type="ECO:0000256" key="3">
    <source>
        <dbReference type="ARBA" id="ARBA00023163"/>
    </source>
</evidence>
<dbReference type="InterPro" id="IPR002818">
    <property type="entry name" value="DJ-1/PfpI"/>
</dbReference>
<dbReference type="SUPFAM" id="SSF52317">
    <property type="entry name" value="Class I glutamine amidotransferase-like"/>
    <property type="match status" value="1"/>
</dbReference>
<name>A0A1N6J078_9BACT</name>
<dbReference type="PANTHER" id="PTHR43280:SF28">
    <property type="entry name" value="HTH-TYPE TRANSCRIPTIONAL ACTIVATOR RHAS"/>
    <property type="match status" value="1"/>
</dbReference>
<sequence>MKKLCFLIPDGTLKPTTLFGVIEVFEKANIYATENGKEPFYEIILAGVQAKQIFHNSMLSIITDSIQSIKAPDLIFIPPIEEIAAKPVGETQVLLEWMVDQYHSGTEIASLCTGAFLLAYTGLLKDKDCATHWRAESLFIKMFPDTKLLVDKIMTDKKGIYTAGGASSSLNLALYIVEKHHGRDTALFCAKLLEIDIERNSQSQFILFEGQKNHADDGIREIQEFIEKNVEEKLSVDFLAEKFSISRRSLVRRFKKATNNPPIEYIQRVKIEVAKRCLESGKKTINEIMYAVGYNDVKAFREVFKKIAGLTPIEYRAKYSSYEMEDNM</sequence>
<evidence type="ECO:0000313" key="6">
    <source>
        <dbReference type="Proteomes" id="UP000185003"/>
    </source>
</evidence>
<evidence type="ECO:0000256" key="1">
    <source>
        <dbReference type="ARBA" id="ARBA00023015"/>
    </source>
</evidence>
<dbReference type="InterPro" id="IPR009057">
    <property type="entry name" value="Homeodomain-like_sf"/>
</dbReference>
<dbReference type="SUPFAM" id="SSF46689">
    <property type="entry name" value="Homeodomain-like"/>
    <property type="match status" value="2"/>
</dbReference>
<accession>A0A1N6J078</accession>
<dbReference type="PANTHER" id="PTHR43280">
    <property type="entry name" value="ARAC-FAMILY TRANSCRIPTIONAL REGULATOR"/>
    <property type="match status" value="1"/>
</dbReference>
<keyword evidence="3" id="KW-0804">Transcription</keyword>
<dbReference type="PROSITE" id="PS01124">
    <property type="entry name" value="HTH_ARAC_FAMILY_2"/>
    <property type="match status" value="1"/>
</dbReference>
<dbReference type="OrthoDB" id="2585681at2"/>
<dbReference type="InterPro" id="IPR018060">
    <property type="entry name" value="HTH_AraC"/>
</dbReference>
<dbReference type="Gene3D" id="1.10.10.60">
    <property type="entry name" value="Homeodomain-like"/>
    <property type="match status" value="2"/>
</dbReference>
<dbReference type="Pfam" id="PF01965">
    <property type="entry name" value="DJ-1_PfpI"/>
    <property type="match status" value="1"/>
</dbReference>
<reference evidence="5 6" key="1">
    <citation type="submission" date="2016-11" db="EMBL/GenBank/DDBJ databases">
        <authorList>
            <person name="Jaros S."/>
            <person name="Januszkiewicz K."/>
            <person name="Wedrychowicz H."/>
        </authorList>
    </citation>
    <scope>NUCLEOTIDE SEQUENCE [LARGE SCALE GENOMIC DNA]</scope>
    <source>
        <strain evidence="5 6">DSM 24787</strain>
    </source>
</reference>
<dbReference type="SMART" id="SM00342">
    <property type="entry name" value="HTH_ARAC"/>
    <property type="match status" value="1"/>
</dbReference>
<dbReference type="RefSeq" id="WP_074240743.1">
    <property type="nucleotide sequence ID" value="NZ_FSRA01000002.1"/>
</dbReference>
<protein>
    <submittedName>
        <fullName evidence="5">Transcriptional regulator GlxA family, contains an amidase domain and an AraC-type DNA-binding HTH domain</fullName>
    </submittedName>
</protein>